<keyword evidence="2" id="KW-0132">Cell division</keyword>
<keyword evidence="1" id="KW-0472">Membrane</keyword>
<reference evidence="2" key="1">
    <citation type="submission" date="2017-02" db="EMBL/GenBank/DDBJ databases">
        <title>Delving into the versatile metabolic prowess of the omnipresent phylum Bacteroidetes.</title>
        <authorList>
            <person name="Nobu M.K."/>
            <person name="Mei R."/>
            <person name="Narihiro T."/>
            <person name="Kuroda K."/>
            <person name="Liu W.-T."/>
        </authorList>
    </citation>
    <scope>NUCLEOTIDE SEQUENCE</scope>
    <source>
        <strain evidence="2">ADurb.Bin276</strain>
    </source>
</reference>
<name>A0A1V5T1E5_9BACT</name>
<evidence type="ECO:0000256" key="1">
    <source>
        <dbReference type="SAM" id="Phobius"/>
    </source>
</evidence>
<proteinExistence type="predicted"/>
<keyword evidence="2" id="KW-0131">Cell cycle</keyword>
<feature type="transmembrane region" description="Helical" evidence="1">
    <location>
        <begin position="6"/>
        <end position="27"/>
    </location>
</feature>
<evidence type="ECO:0000313" key="2">
    <source>
        <dbReference type="EMBL" id="OQA60597.1"/>
    </source>
</evidence>
<gene>
    <name evidence="2" type="primary">ftsL_1</name>
    <name evidence="2" type="ORF">BWY41_00573</name>
</gene>
<protein>
    <submittedName>
        <fullName evidence="2">Cell division protein FtsL</fullName>
    </submittedName>
</protein>
<sequence length="109" mass="12391">MKNIAVFFLIFMVSMSFLYLLLQAEIVEKGFVLSLKKERIESLVANKDRIEIEISHLSSMDRIKEIATNKLGMVLPERTIFLAAADQKVQLKGSEAAVAEYRNETGLKR</sequence>
<dbReference type="GO" id="GO:0051301">
    <property type="term" value="P:cell division"/>
    <property type="evidence" value="ECO:0007669"/>
    <property type="project" value="UniProtKB-KW"/>
</dbReference>
<keyword evidence="1" id="KW-1133">Transmembrane helix</keyword>
<dbReference type="AlphaFoldDB" id="A0A1V5T1E5"/>
<dbReference type="Proteomes" id="UP000485569">
    <property type="component" value="Unassembled WGS sequence"/>
</dbReference>
<keyword evidence="1" id="KW-0812">Transmembrane</keyword>
<accession>A0A1V5T1E5</accession>
<dbReference type="EMBL" id="MWBQ01000035">
    <property type="protein sequence ID" value="OQA60597.1"/>
    <property type="molecule type" value="Genomic_DNA"/>
</dbReference>
<comment type="caution">
    <text evidence="2">The sequence shown here is derived from an EMBL/GenBank/DDBJ whole genome shotgun (WGS) entry which is preliminary data.</text>
</comment>
<organism evidence="2">
    <name type="scientific">Candidatus Atribacter allofermentans</name>
    <dbReference type="NCBI Taxonomy" id="1852833"/>
    <lineage>
        <taxon>Bacteria</taxon>
        <taxon>Pseudomonadati</taxon>
        <taxon>Atribacterota</taxon>
        <taxon>Atribacteria</taxon>
        <taxon>Atribacterales</taxon>
        <taxon>Atribacteraceae</taxon>
        <taxon>Atribacter</taxon>
    </lineage>
</organism>